<dbReference type="Gene3D" id="1.10.10.10">
    <property type="entry name" value="Winged helix-like DNA-binding domain superfamily/Winged helix DNA-binding domain"/>
    <property type="match status" value="1"/>
</dbReference>
<dbReference type="RefSeq" id="WP_126834112.1">
    <property type="nucleotide sequence ID" value="NZ_PIPT01000006.1"/>
</dbReference>
<dbReference type="InterPro" id="IPR005119">
    <property type="entry name" value="LysR_subst-bd"/>
</dbReference>
<dbReference type="EMBL" id="PIPT01000006">
    <property type="protein sequence ID" value="RUO47325.1"/>
    <property type="molecule type" value="Genomic_DNA"/>
</dbReference>
<reference evidence="7" key="1">
    <citation type="journal article" date="2018" name="Front. Microbiol.">
        <title>Genome-Based Analysis Reveals the Taxonomy and Diversity of the Family Idiomarinaceae.</title>
        <authorList>
            <person name="Liu Y."/>
            <person name="Lai Q."/>
            <person name="Shao Z."/>
        </authorList>
    </citation>
    <scope>NUCLEOTIDE SEQUENCE [LARGE SCALE GENOMIC DNA]</scope>
    <source>
        <strain evidence="7">SW15</strain>
    </source>
</reference>
<evidence type="ECO:0000256" key="3">
    <source>
        <dbReference type="ARBA" id="ARBA00023125"/>
    </source>
</evidence>
<dbReference type="InterPro" id="IPR036388">
    <property type="entry name" value="WH-like_DNA-bd_sf"/>
</dbReference>
<sequence length="289" mass="31304">MQQLSMDSLRAFVSVYDLQSFTAAGQQLNRSQPAISLQLQRLEEMLGMRLYARTGGRIQLTPAGNELLEAARSILSLNDQIIARLTEPELSGRVRLGMTSEFASKLLPQVLGQFAQGYPNVALEVSSGLSRQLVASADDFDVIIALTESGGKDAAQWVNPVQWLELRQEPLVWVGNSDSHLLPAPLPLVVAPDGCIYRRRALKALRNAGIQSRITYTNSDFSGLTAAIESGLGITVLAQSTVPPHLEKIQRCADGTPLPELGEVGVMLSTRAAENSAAQQLAAFIQERI</sequence>
<keyword evidence="3" id="KW-0238">DNA-binding</keyword>
<dbReference type="OrthoDB" id="5723059at2"/>
<dbReference type="PROSITE" id="PS50931">
    <property type="entry name" value="HTH_LYSR"/>
    <property type="match status" value="1"/>
</dbReference>
<evidence type="ECO:0000256" key="2">
    <source>
        <dbReference type="ARBA" id="ARBA00023015"/>
    </source>
</evidence>
<proteinExistence type="inferred from homology"/>
<dbReference type="GO" id="GO:0003677">
    <property type="term" value="F:DNA binding"/>
    <property type="evidence" value="ECO:0007669"/>
    <property type="project" value="UniProtKB-KW"/>
</dbReference>
<comment type="similarity">
    <text evidence="1">Belongs to the LysR transcriptional regulatory family.</text>
</comment>
<dbReference type="PRINTS" id="PR00039">
    <property type="entry name" value="HTHLYSR"/>
</dbReference>
<dbReference type="Gene3D" id="3.40.190.10">
    <property type="entry name" value="Periplasmic binding protein-like II"/>
    <property type="match status" value="2"/>
</dbReference>
<evidence type="ECO:0000256" key="1">
    <source>
        <dbReference type="ARBA" id="ARBA00009437"/>
    </source>
</evidence>
<dbReference type="PANTHER" id="PTHR30579:SF7">
    <property type="entry name" value="HTH-TYPE TRANSCRIPTIONAL REGULATOR LRHA-RELATED"/>
    <property type="match status" value="1"/>
</dbReference>
<organism evidence="6 7">
    <name type="scientific">Pseudidiomarina aquimaris</name>
    <dbReference type="NCBI Taxonomy" id="641841"/>
    <lineage>
        <taxon>Bacteria</taxon>
        <taxon>Pseudomonadati</taxon>
        <taxon>Pseudomonadota</taxon>
        <taxon>Gammaproteobacteria</taxon>
        <taxon>Alteromonadales</taxon>
        <taxon>Idiomarinaceae</taxon>
        <taxon>Pseudidiomarina</taxon>
    </lineage>
</organism>
<dbReference type="SUPFAM" id="SSF46785">
    <property type="entry name" value="Winged helix' DNA-binding domain"/>
    <property type="match status" value="1"/>
</dbReference>
<dbReference type="SUPFAM" id="SSF53850">
    <property type="entry name" value="Periplasmic binding protein-like II"/>
    <property type="match status" value="1"/>
</dbReference>
<dbReference type="InterPro" id="IPR000847">
    <property type="entry name" value="LysR_HTH_N"/>
</dbReference>
<dbReference type="Pfam" id="PF00126">
    <property type="entry name" value="HTH_1"/>
    <property type="match status" value="1"/>
</dbReference>
<name>A0A432XF46_9GAMM</name>
<keyword evidence="7" id="KW-1185">Reference proteome</keyword>
<comment type="caution">
    <text evidence="6">The sequence shown here is derived from an EMBL/GenBank/DDBJ whole genome shotgun (WGS) entry which is preliminary data.</text>
</comment>
<dbReference type="Pfam" id="PF03466">
    <property type="entry name" value="LysR_substrate"/>
    <property type="match status" value="1"/>
</dbReference>
<evidence type="ECO:0000313" key="6">
    <source>
        <dbReference type="EMBL" id="RUO47325.1"/>
    </source>
</evidence>
<evidence type="ECO:0000256" key="4">
    <source>
        <dbReference type="ARBA" id="ARBA00023163"/>
    </source>
</evidence>
<dbReference type="InterPro" id="IPR050176">
    <property type="entry name" value="LTTR"/>
</dbReference>
<feature type="domain" description="HTH lysR-type" evidence="5">
    <location>
        <begin position="4"/>
        <end position="61"/>
    </location>
</feature>
<protein>
    <submittedName>
        <fullName evidence="6">LysR family transcriptional regulator</fullName>
    </submittedName>
</protein>
<keyword evidence="4" id="KW-0804">Transcription</keyword>
<keyword evidence="2" id="KW-0805">Transcription regulation</keyword>
<dbReference type="PANTHER" id="PTHR30579">
    <property type="entry name" value="TRANSCRIPTIONAL REGULATOR"/>
    <property type="match status" value="1"/>
</dbReference>
<gene>
    <name evidence="6" type="ORF">CWE21_09065</name>
</gene>
<dbReference type="InterPro" id="IPR036390">
    <property type="entry name" value="WH_DNA-bd_sf"/>
</dbReference>
<dbReference type="AlphaFoldDB" id="A0A432XF46"/>
<evidence type="ECO:0000259" key="5">
    <source>
        <dbReference type="PROSITE" id="PS50931"/>
    </source>
</evidence>
<dbReference type="FunFam" id="1.10.10.10:FF:000001">
    <property type="entry name" value="LysR family transcriptional regulator"/>
    <property type="match status" value="1"/>
</dbReference>
<dbReference type="GO" id="GO:0003700">
    <property type="term" value="F:DNA-binding transcription factor activity"/>
    <property type="evidence" value="ECO:0007669"/>
    <property type="project" value="InterPro"/>
</dbReference>
<accession>A0A432XF46</accession>
<dbReference type="Proteomes" id="UP000286678">
    <property type="component" value="Unassembled WGS sequence"/>
</dbReference>
<evidence type="ECO:0000313" key="7">
    <source>
        <dbReference type="Proteomes" id="UP000286678"/>
    </source>
</evidence>